<accession>A0A367ISU3</accession>
<sequence length="126" mass="14509">MVKKSLNSAAIQELERNPSLDYFSFAKAKDKNKPKTNLTYSIILERIIKNGTQKQQKIAKRQKHLFNEREKENSDFASEYKKYWTQKAAQNLKQKLSDHAANTVLSLSEVAWSYIADNAKSVSLIN</sequence>
<keyword evidence="2" id="KW-1185">Reference proteome</keyword>
<organism evidence="1 2">
    <name type="scientific">Rhizopus azygosporus</name>
    <name type="common">Rhizopus microsporus var. azygosporus</name>
    <dbReference type="NCBI Taxonomy" id="86630"/>
    <lineage>
        <taxon>Eukaryota</taxon>
        <taxon>Fungi</taxon>
        <taxon>Fungi incertae sedis</taxon>
        <taxon>Mucoromycota</taxon>
        <taxon>Mucoromycotina</taxon>
        <taxon>Mucoromycetes</taxon>
        <taxon>Mucorales</taxon>
        <taxon>Mucorineae</taxon>
        <taxon>Rhizopodaceae</taxon>
        <taxon>Rhizopus</taxon>
    </lineage>
</organism>
<dbReference type="Proteomes" id="UP000252139">
    <property type="component" value="Unassembled WGS sequence"/>
</dbReference>
<evidence type="ECO:0000313" key="2">
    <source>
        <dbReference type="Proteomes" id="UP000252139"/>
    </source>
</evidence>
<evidence type="ECO:0000313" key="1">
    <source>
        <dbReference type="EMBL" id="RCH80551.1"/>
    </source>
</evidence>
<gene>
    <name evidence="1" type="ORF">CU097_002338</name>
</gene>
<protein>
    <submittedName>
        <fullName evidence="1">Uncharacterized protein</fullName>
    </submittedName>
</protein>
<dbReference type="AlphaFoldDB" id="A0A367ISU3"/>
<reference evidence="1 2" key="1">
    <citation type="journal article" date="2018" name="G3 (Bethesda)">
        <title>Phylogenetic and Phylogenomic Definition of Rhizopus Species.</title>
        <authorList>
            <person name="Gryganskyi A.P."/>
            <person name="Golan J."/>
            <person name="Dolatabadi S."/>
            <person name="Mondo S."/>
            <person name="Robb S."/>
            <person name="Idnurm A."/>
            <person name="Muszewska A."/>
            <person name="Steczkiewicz K."/>
            <person name="Masonjones S."/>
            <person name="Liao H.L."/>
            <person name="Gajdeczka M.T."/>
            <person name="Anike F."/>
            <person name="Vuek A."/>
            <person name="Anishchenko I.M."/>
            <person name="Voigt K."/>
            <person name="de Hoog G.S."/>
            <person name="Smith M.E."/>
            <person name="Heitman J."/>
            <person name="Vilgalys R."/>
            <person name="Stajich J.E."/>
        </authorList>
    </citation>
    <scope>NUCLEOTIDE SEQUENCE [LARGE SCALE GENOMIC DNA]</scope>
    <source>
        <strain evidence="1 2">CBS 357.93</strain>
    </source>
</reference>
<name>A0A367ISU3_RHIAZ</name>
<dbReference type="EMBL" id="PJQL01003852">
    <property type="protein sequence ID" value="RCH80551.1"/>
    <property type="molecule type" value="Genomic_DNA"/>
</dbReference>
<comment type="caution">
    <text evidence="1">The sequence shown here is derived from an EMBL/GenBank/DDBJ whole genome shotgun (WGS) entry which is preliminary data.</text>
</comment>
<proteinExistence type="predicted"/>